<feature type="domain" description="Carrier" evidence="3">
    <location>
        <begin position="698"/>
        <end position="773"/>
    </location>
</feature>
<dbReference type="InterPro" id="IPR036291">
    <property type="entry name" value="NAD(P)-bd_dom_sf"/>
</dbReference>
<dbReference type="InterPro" id="IPR013120">
    <property type="entry name" value="FAR_NAD-bd"/>
</dbReference>
<sequence>MRSDKSEQTDFVHFSQAPSVEGERSTGHQAFIRLERADAAGSASDANLLCAWLVSACWYANWTEEVSSVVISRTETFACPTVDPFEPTSKLRAECQKRLHDMRAIPSTSWLAQAWSNTELCQGLFGAAQLQMSVSEASVDLWFDTRILHRDLANEILDSICAIATALQTDEDITPQELVECARPAQSDSELLGKLQGVTDQDVWEALNGHILRSPEKAAICDAGITISYGQLSTLVRELVTQLERAGVTAGSRVALCMPRSNTFIIAALALLSLDAIYIPIDLELPAERRNLMMDDARVGWTIDRDAAVTKVRSGSEADSQGDSGCGYVLFTSGTTGRPKGVMVSRASLSYYASVARYTFNLTHHTRVLQFATVSFDASVEEIYPCLMAGGTVIIRDSSVDLRPSKFLEFVHEQQITFLDLPTGYWRELSLACLSESLRFPPSVQLVVIGGEALYKSDINSWFQLPSPRPELINSYGPTESTVVTAVQRVRSPDAMEEAKNDISIGRPIAGSRIILLDRFDKPAPLGGLGQICISSPGVAVGYLNSPEMTDEKFFARIENDRRQRRYYKSGDMGRISIDGALEYHGRIDNVVKRQGFRISLGEIESIVRTIPEVADCCVFMTETSSNGKLLCIVQLKPEVDVTPDSLRHQLSLDLPSYMVPNSFIRIDQIPRNIAGKIDYKKIQALASKASEPTCKNDDDYEPECELMAGLRSILGGRALNWSLSLTDNGADSLEIVRLAVFLERHTGQEWPTSTLYHYPNLQMILNDASQSNPMQRGGQTFSDWRYTELHRLRGLIRISATRSAPTEDGILVTGATGLLGRYVVKDLLKRTPRQVYCLVRNQTGETVESLHKKLTQTLNVNSVDRQRLHLLIGDLNFDNLGLEGETIQRLQSGISDIVHCAADTNMLSPYSRLLTTNVLGSVNLINLAFAANARFHFISSLALFDTEPSLPNLSPTTQIADLDNVESGYLQSKWMIEMLLEQLEAEGLRATTYRCGRLWGGTKSVGDASNDYVLQFLSVCQRLGLFPIIPMQLEVCPADRIASQIAISVTSPLSASSAVHNTYHLCSSKSHTMDEIYTAMRLQVHNLSLVSSANWLVALDSHVQAHPDDLPAMRVFAVVKSLSLSKCIDDLMMNDLVASSEWWEHGVAPGLTLEEIVRTVLNYSFCSSSQEQYVEAARRPTKQTH</sequence>
<dbReference type="Gene3D" id="3.40.50.720">
    <property type="entry name" value="NAD(P)-binding Rossmann-like Domain"/>
    <property type="match status" value="1"/>
</dbReference>
<dbReference type="SUPFAM" id="SSF56801">
    <property type="entry name" value="Acetyl-CoA synthetase-like"/>
    <property type="match status" value="1"/>
</dbReference>
<evidence type="ECO:0000256" key="1">
    <source>
        <dbReference type="ARBA" id="ARBA00022450"/>
    </source>
</evidence>
<keyword evidence="1" id="KW-0596">Phosphopantetheine</keyword>
<dbReference type="InterPro" id="IPR036736">
    <property type="entry name" value="ACP-like_sf"/>
</dbReference>
<organism evidence="4 5">
    <name type="scientific">Pseudomonas gingeri</name>
    <dbReference type="NCBI Taxonomy" id="117681"/>
    <lineage>
        <taxon>Bacteria</taxon>
        <taxon>Pseudomonadati</taxon>
        <taxon>Pseudomonadota</taxon>
        <taxon>Gammaproteobacteria</taxon>
        <taxon>Pseudomonadales</taxon>
        <taxon>Pseudomonadaceae</taxon>
        <taxon>Pseudomonas</taxon>
    </lineage>
</organism>
<evidence type="ECO:0000313" key="4">
    <source>
        <dbReference type="EMBL" id="NWB99514.1"/>
    </source>
</evidence>
<dbReference type="Pfam" id="PF07993">
    <property type="entry name" value="NAD_binding_4"/>
    <property type="match status" value="1"/>
</dbReference>
<dbReference type="PROSITE" id="PS00455">
    <property type="entry name" value="AMP_BINDING"/>
    <property type="match status" value="1"/>
</dbReference>
<dbReference type="InterPro" id="IPR010071">
    <property type="entry name" value="AA_adenyl_dom"/>
</dbReference>
<dbReference type="InterPro" id="IPR025110">
    <property type="entry name" value="AMP-bd_C"/>
</dbReference>
<evidence type="ECO:0000313" key="5">
    <source>
        <dbReference type="Proteomes" id="UP000539985"/>
    </source>
</evidence>
<dbReference type="SUPFAM" id="SSF51735">
    <property type="entry name" value="NAD(P)-binding Rossmann-fold domains"/>
    <property type="match status" value="1"/>
</dbReference>
<dbReference type="NCBIfam" id="TIGR01733">
    <property type="entry name" value="AA-adenyl-dom"/>
    <property type="match status" value="1"/>
</dbReference>
<dbReference type="EMBL" id="JACAQB010000024">
    <property type="protein sequence ID" value="NWB99514.1"/>
    <property type="molecule type" value="Genomic_DNA"/>
</dbReference>
<evidence type="ECO:0000256" key="2">
    <source>
        <dbReference type="ARBA" id="ARBA00022553"/>
    </source>
</evidence>
<dbReference type="Pfam" id="PF13193">
    <property type="entry name" value="AMP-binding_C"/>
    <property type="match status" value="1"/>
</dbReference>
<dbReference type="PANTHER" id="PTHR44845:SF6">
    <property type="entry name" value="BETA-ALANINE-ACTIVATING ENZYME"/>
    <property type="match status" value="1"/>
</dbReference>
<proteinExistence type="predicted"/>
<dbReference type="AlphaFoldDB" id="A0A7Y8C566"/>
<dbReference type="RefSeq" id="WP_177105108.1">
    <property type="nucleotide sequence ID" value="NZ_JACAQB010000024.1"/>
</dbReference>
<accession>A0A7Y8C566</accession>
<keyword evidence="2" id="KW-0597">Phosphoprotein</keyword>
<dbReference type="PROSITE" id="PS50075">
    <property type="entry name" value="CARRIER"/>
    <property type="match status" value="1"/>
</dbReference>
<dbReference type="InterPro" id="IPR009081">
    <property type="entry name" value="PP-bd_ACP"/>
</dbReference>
<dbReference type="InterPro" id="IPR000873">
    <property type="entry name" value="AMP-dep_synth/lig_dom"/>
</dbReference>
<reference evidence="4 5" key="1">
    <citation type="submission" date="2020-04" db="EMBL/GenBank/DDBJ databases">
        <title>Molecular characterization of pseudomonads from Agaricus bisporus reveal novel blotch 2 pathogens in Western Europe.</title>
        <authorList>
            <person name="Taparia T."/>
            <person name="Krijger M."/>
            <person name="Haynes E."/>
            <person name="Elpinstone J.G."/>
            <person name="Noble R."/>
            <person name="Van Der Wolf J."/>
        </authorList>
    </citation>
    <scope>NUCLEOTIDE SEQUENCE [LARGE SCALE GENOMIC DNA]</scope>
    <source>
        <strain evidence="4 5">H7001</strain>
    </source>
</reference>
<comment type="caution">
    <text evidence="4">The sequence shown here is derived from an EMBL/GenBank/DDBJ whole genome shotgun (WGS) entry which is preliminary data.</text>
</comment>
<dbReference type="InterPro" id="IPR020845">
    <property type="entry name" value="AMP-binding_CS"/>
</dbReference>
<dbReference type="Gene3D" id="3.40.50.12780">
    <property type="entry name" value="N-terminal domain of ligase-like"/>
    <property type="match status" value="1"/>
</dbReference>
<dbReference type="Pfam" id="PF00501">
    <property type="entry name" value="AMP-binding"/>
    <property type="match status" value="2"/>
</dbReference>
<dbReference type="PANTHER" id="PTHR44845">
    <property type="entry name" value="CARRIER DOMAIN-CONTAINING PROTEIN"/>
    <property type="match status" value="1"/>
</dbReference>
<name>A0A7Y8C566_9PSED</name>
<dbReference type="InterPro" id="IPR042099">
    <property type="entry name" value="ANL_N_sf"/>
</dbReference>
<dbReference type="Gene3D" id="3.30.300.30">
    <property type="match status" value="1"/>
</dbReference>
<protein>
    <submittedName>
        <fullName evidence="4">Amino acid adenylation domain-containing protein</fullName>
    </submittedName>
</protein>
<dbReference type="SUPFAM" id="SSF47336">
    <property type="entry name" value="ACP-like"/>
    <property type="match status" value="1"/>
</dbReference>
<dbReference type="CDD" id="cd05930">
    <property type="entry name" value="A_NRPS"/>
    <property type="match status" value="1"/>
</dbReference>
<evidence type="ECO:0000259" key="3">
    <source>
        <dbReference type="PROSITE" id="PS50075"/>
    </source>
</evidence>
<gene>
    <name evidence="4" type="ORF">HX882_26845</name>
</gene>
<dbReference type="Proteomes" id="UP000539985">
    <property type="component" value="Unassembled WGS sequence"/>
</dbReference>
<dbReference type="InterPro" id="IPR045851">
    <property type="entry name" value="AMP-bd_C_sf"/>
</dbReference>